<accession>A0A0F9I391</accession>
<reference evidence="1" key="1">
    <citation type="journal article" date="2015" name="Nature">
        <title>Complex archaea that bridge the gap between prokaryotes and eukaryotes.</title>
        <authorList>
            <person name="Spang A."/>
            <person name="Saw J.H."/>
            <person name="Jorgensen S.L."/>
            <person name="Zaremba-Niedzwiedzka K."/>
            <person name="Martijn J."/>
            <person name="Lind A.E."/>
            <person name="van Eijk R."/>
            <person name="Schleper C."/>
            <person name="Guy L."/>
            <person name="Ettema T.J."/>
        </authorList>
    </citation>
    <scope>NUCLEOTIDE SEQUENCE</scope>
</reference>
<protein>
    <submittedName>
        <fullName evidence="1">Uncharacterized protein</fullName>
    </submittedName>
</protein>
<comment type="caution">
    <text evidence="1">The sequence shown here is derived from an EMBL/GenBank/DDBJ whole genome shotgun (WGS) entry which is preliminary data.</text>
</comment>
<dbReference type="AlphaFoldDB" id="A0A0F9I391"/>
<organism evidence="1">
    <name type="scientific">marine sediment metagenome</name>
    <dbReference type="NCBI Taxonomy" id="412755"/>
    <lineage>
        <taxon>unclassified sequences</taxon>
        <taxon>metagenomes</taxon>
        <taxon>ecological metagenomes</taxon>
    </lineage>
</organism>
<dbReference type="EMBL" id="LAZR01022453">
    <property type="protein sequence ID" value="KKL81832.1"/>
    <property type="molecule type" value="Genomic_DNA"/>
</dbReference>
<proteinExistence type="predicted"/>
<sequence length="102" mass="11517">MNFFFITIFSLWVFFYPCSISAQEKAESAQMRNRVMSISLNLTGPLFYGVYELPVEVVILNRLSISINPIFSHSELSVLQTILLPAAENTLWSIGAKIGAHY</sequence>
<name>A0A0F9I391_9ZZZZ</name>
<feature type="non-terminal residue" evidence="1">
    <location>
        <position position="102"/>
    </location>
</feature>
<gene>
    <name evidence="1" type="ORF">LCGC14_1990840</name>
</gene>
<evidence type="ECO:0000313" key="1">
    <source>
        <dbReference type="EMBL" id="KKL81832.1"/>
    </source>
</evidence>